<dbReference type="EMBL" id="WURB01000001">
    <property type="protein sequence ID" value="MXQ09958.1"/>
    <property type="molecule type" value="Genomic_DNA"/>
</dbReference>
<evidence type="ECO:0000313" key="3">
    <source>
        <dbReference type="Proteomes" id="UP000436483"/>
    </source>
</evidence>
<gene>
    <name evidence="2" type="ORF">GR328_00505</name>
</gene>
<accession>A0A7X3MN55</accession>
<keyword evidence="1" id="KW-0175">Coiled coil</keyword>
<reference evidence="2 3" key="1">
    <citation type="submission" date="2019-12" db="EMBL/GenBank/DDBJ databases">
        <authorList>
            <person name="Yuan C.-G."/>
        </authorList>
    </citation>
    <scope>NUCLEOTIDE SEQUENCE [LARGE SCALE GENOMIC DNA]</scope>
    <source>
        <strain evidence="2 3">KCTC 23863</strain>
    </source>
</reference>
<feature type="coiled-coil region" evidence="1">
    <location>
        <begin position="42"/>
        <end position="76"/>
    </location>
</feature>
<organism evidence="2 3">
    <name type="scientific">Microvirga makkahensis</name>
    <dbReference type="NCBI Taxonomy" id="1128670"/>
    <lineage>
        <taxon>Bacteria</taxon>
        <taxon>Pseudomonadati</taxon>
        <taxon>Pseudomonadota</taxon>
        <taxon>Alphaproteobacteria</taxon>
        <taxon>Hyphomicrobiales</taxon>
        <taxon>Methylobacteriaceae</taxon>
        <taxon>Microvirga</taxon>
    </lineage>
</organism>
<evidence type="ECO:0000313" key="2">
    <source>
        <dbReference type="EMBL" id="MXQ09958.1"/>
    </source>
</evidence>
<keyword evidence="3" id="KW-1185">Reference proteome</keyword>
<comment type="caution">
    <text evidence="2">The sequence shown here is derived from an EMBL/GenBank/DDBJ whole genome shotgun (WGS) entry which is preliminary data.</text>
</comment>
<dbReference type="AlphaFoldDB" id="A0A7X3MN55"/>
<proteinExistence type="predicted"/>
<name>A0A7X3MN55_9HYPH</name>
<protein>
    <submittedName>
        <fullName evidence="2">Uncharacterized protein</fullName>
    </submittedName>
</protein>
<dbReference type="Proteomes" id="UP000436483">
    <property type="component" value="Unassembled WGS sequence"/>
</dbReference>
<evidence type="ECO:0000256" key="1">
    <source>
        <dbReference type="SAM" id="Coils"/>
    </source>
</evidence>
<sequence>MVFKENQLHQEFLDLERSMRLLDMQLADALHRIRHGSSADLIEKAKQEEKILLTELDRLMTRMRAIEGQLLQIQKTATRH</sequence>
<reference evidence="2 3" key="2">
    <citation type="submission" date="2020-01" db="EMBL/GenBank/DDBJ databases">
        <title>Microvirga sp. nov., an arsenate reduction bacterium isolated from Tibet hotspring sediments.</title>
        <authorList>
            <person name="Xian W.-D."/>
            <person name="Li W.-J."/>
        </authorList>
    </citation>
    <scope>NUCLEOTIDE SEQUENCE [LARGE SCALE GENOMIC DNA]</scope>
    <source>
        <strain evidence="2 3">KCTC 23863</strain>
    </source>
</reference>